<accession>A0A6A7BI67</accession>
<dbReference type="OrthoDB" id="3473305at2759"/>
<proteinExistence type="predicted"/>
<evidence type="ECO:0000313" key="4">
    <source>
        <dbReference type="Proteomes" id="UP000799423"/>
    </source>
</evidence>
<protein>
    <recommendedName>
        <fullName evidence="2">2EXR domain-containing protein</fullName>
    </recommendedName>
</protein>
<organism evidence="3 4">
    <name type="scientific">Plenodomus tracheiphilus IPT5</name>
    <dbReference type="NCBI Taxonomy" id="1408161"/>
    <lineage>
        <taxon>Eukaryota</taxon>
        <taxon>Fungi</taxon>
        <taxon>Dikarya</taxon>
        <taxon>Ascomycota</taxon>
        <taxon>Pezizomycotina</taxon>
        <taxon>Dothideomycetes</taxon>
        <taxon>Pleosporomycetidae</taxon>
        <taxon>Pleosporales</taxon>
        <taxon>Pleosporineae</taxon>
        <taxon>Leptosphaeriaceae</taxon>
        <taxon>Plenodomus</taxon>
    </lineage>
</organism>
<feature type="region of interest" description="Disordered" evidence="1">
    <location>
        <begin position="80"/>
        <end position="132"/>
    </location>
</feature>
<keyword evidence="4" id="KW-1185">Reference proteome</keyword>
<name>A0A6A7BI67_9PLEO</name>
<dbReference type="Pfam" id="PF20150">
    <property type="entry name" value="2EXR"/>
    <property type="match status" value="1"/>
</dbReference>
<dbReference type="AlphaFoldDB" id="A0A6A7BI67"/>
<dbReference type="InterPro" id="IPR045518">
    <property type="entry name" value="2EXR"/>
</dbReference>
<feature type="domain" description="2EXR" evidence="2">
    <location>
        <begin position="145"/>
        <end position="237"/>
    </location>
</feature>
<sequence length="317" mass="36153">MSLPSAIQVDSLPCTILQIRHDNMPPADKMKHVASTTSALDEDNNPQAYIETEDDFSFSQQPFFPILQCFNSVYRSPSVINDSDAEEDDLPPESAPCSPMSSQTTLRRPRSPPPTTDNRLHKRVKLEQNPQTNTTTIDPKCILCLPEQIRIMIYTLAAPHPQPRILELHTYNDTNYTTNLQYHPPLPSLFSVCREARRAAMAKAGGEILHFTGDMARFHDTAVRGTAFYFNFSTDTLFLGKRFTAARNTTETARLRDLLRMLRRPVLARVERLLLTYSGRDRYADFGRLVGSFEKLKMLCVGVQIGFGARWRWSPWR</sequence>
<dbReference type="EMBL" id="MU006291">
    <property type="protein sequence ID" value="KAF2855140.1"/>
    <property type="molecule type" value="Genomic_DNA"/>
</dbReference>
<dbReference type="Proteomes" id="UP000799423">
    <property type="component" value="Unassembled WGS sequence"/>
</dbReference>
<reference evidence="3" key="1">
    <citation type="submission" date="2020-01" db="EMBL/GenBank/DDBJ databases">
        <authorList>
            <consortium name="DOE Joint Genome Institute"/>
            <person name="Haridas S."/>
            <person name="Albert R."/>
            <person name="Binder M."/>
            <person name="Bloem J."/>
            <person name="Labutti K."/>
            <person name="Salamov A."/>
            <person name="Andreopoulos B."/>
            <person name="Baker S.E."/>
            <person name="Barry K."/>
            <person name="Bills G."/>
            <person name="Bluhm B.H."/>
            <person name="Cannon C."/>
            <person name="Castanera R."/>
            <person name="Culley D.E."/>
            <person name="Daum C."/>
            <person name="Ezra D."/>
            <person name="Gonzalez J.B."/>
            <person name="Henrissat B."/>
            <person name="Kuo A."/>
            <person name="Liang C."/>
            <person name="Lipzen A."/>
            <person name="Lutzoni F."/>
            <person name="Magnuson J."/>
            <person name="Mondo S."/>
            <person name="Nolan M."/>
            <person name="Ohm R."/>
            <person name="Pangilinan J."/>
            <person name="Park H.-J."/>
            <person name="Ramirez L."/>
            <person name="Alfaro M."/>
            <person name="Sun H."/>
            <person name="Tritt A."/>
            <person name="Yoshinaga Y."/>
            <person name="Zwiers L.-H."/>
            <person name="Turgeon B.G."/>
            <person name="Goodwin S.B."/>
            <person name="Spatafora J.W."/>
            <person name="Crous P.W."/>
            <person name="Grigoriev I.V."/>
        </authorList>
    </citation>
    <scope>NUCLEOTIDE SEQUENCE</scope>
    <source>
        <strain evidence="3">IPT5</strain>
    </source>
</reference>
<evidence type="ECO:0000256" key="1">
    <source>
        <dbReference type="SAM" id="MobiDB-lite"/>
    </source>
</evidence>
<evidence type="ECO:0000313" key="3">
    <source>
        <dbReference type="EMBL" id="KAF2855140.1"/>
    </source>
</evidence>
<evidence type="ECO:0000259" key="2">
    <source>
        <dbReference type="Pfam" id="PF20150"/>
    </source>
</evidence>
<gene>
    <name evidence="3" type="ORF">T440DRAFT_464437</name>
</gene>